<proteinExistence type="predicted"/>
<feature type="compositionally biased region" description="Low complexity" evidence="1">
    <location>
        <begin position="7"/>
        <end position="23"/>
    </location>
</feature>
<evidence type="ECO:0000256" key="1">
    <source>
        <dbReference type="SAM" id="MobiDB-lite"/>
    </source>
</evidence>
<organism evidence="2 3">
    <name type="scientific">Pararhodospirillum oryzae</name>
    <dbReference type="NCBI Taxonomy" id="478448"/>
    <lineage>
        <taxon>Bacteria</taxon>
        <taxon>Pseudomonadati</taxon>
        <taxon>Pseudomonadota</taxon>
        <taxon>Alphaproteobacteria</taxon>
        <taxon>Rhodospirillales</taxon>
        <taxon>Rhodospirillaceae</taxon>
        <taxon>Pararhodospirillum</taxon>
    </lineage>
</organism>
<name>A0A512HBZ1_9PROT</name>
<dbReference type="OrthoDB" id="7329404at2"/>
<protein>
    <submittedName>
        <fullName evidence="2">Uncharacterized protein</fullName>
    </submittedName>
</protein>
<comment type="caution">
    <text evidence="2">The sequence shown here is derived from an EMBL/GenBank/DDBJ whole genome shotgun (WGS) entry which is preliminary data.</text>
</comment>
<evidence type="ECO:0000313" key="3">
    <source>
        <dbReference type="Proteomes" id="UP000321567"/>
    </source>
</evidence>
<feature type="region of interest" description="Disordered" evidence="1">
    <location>
        <begin position="1"/>
        <end position="23"/>
    </location>
</feature>
<evidence type="ECO:0000313" key="2">
    <source>
        <dbReference type="EMBL" id="GEO82900.1"/>
    </source>
</evidence>
<gene>
    <name evidence="2" type="ORF">ROR02_30310</name>
</gene>
<dbReference type="Proteomes" id="UP000321567">
    <property type="component" value="Unassembled WGS sequence"/>
</dbReference>
<accession>A0A512HBZ1</accession>
<reference evidence="2 3" key="1">
    <citation type="submission" date="2019-07" db="EMBL/GenBank/DDBJ databases">
        <title>Whole genome shotgun sequence of Rhodospirillum oryzae NBRC 107573.</title>
        <authorList>
            <person name="Hosoyama A."/>
            <person name="Uohara A."/>
            <person name="Ohji S."/>
            <person name="Ichikawa N."/>
        </authorList>
    </citation>
    <scope>NUCLEOTIDE SEQUENCE [LARGE SCALE GENOMIC DNA]</scope>
    <source>
        <strain evidence="2 3">NBRC 107573</strain>
    </source>
</reference>
<keyword evidence="3" id="KW-1185">Reference proteome</keyword>
<dbReference type="AlphaFoldDB" id="A0A512HBZ1"/>
<sequence length="446" mass="50518">MAREPSLRPARPSSSPAEAPQPARIKGRVQQGFLLLREILERAGRPDLAARLATWGTVDDLMLDSPELVPSLLGLAWEMRADAAFGELFKAEEGGAVVDSQDQPIAPCGRTYQQVIHSHLYASTRLAIEQADRTWAVREAKRARARWRKEQATARRSLLKMFRKPREPDFDPAEFRAKSPKRGLYEALKPYLTTPDQFSLAQSYALLTTAHIRVLGDLLPTFTRPEQIAFLAALTEGDVYVLRRCARIYGEWKLGLRRPKRPRPGTEPPPVSEEDEARLIGEEAAIFRELMAHHHAAIEELKVMGPNAERLIDLVAPVFGDSIWSVLGDKQALHNVVNTPEHLMASLGPFCRYVTPAVSEIWLQMNDQEIIVDILKFARETFREKEFAYYLADPSRLVVWSSLPAKFNNNFKYQRDAMKSNLIRNEQDLRTVCAGVFESLRQGKVL</sequence>
<dbReference type="RefSeq" id="WP_147164932.1">
    <property type="nucleotide sequence ID" value="NZ_BJZO01000128.1"/>
</dbReference>
<dbReference type="EMBL" id="BJZO01000128">
    <property type="protein sequence ID" value="GEO82900.1"/>
    <property type="molecule type" value="Genomic_DNA"/>
</dbReference>